<feature type="transmembrane region" description="Helical" evidence="1">
    <location>
        <begin position="184"/>
        <end position="203"/>
    </location>
</feature>
<dbReference type="RefSeq" id="WP_143508213.1">
    <property type="nucleotide sequence ID" value="NZ_CP074126.1"/>
</dbReference>
<feature type="transmembrane region" description="Helical" evidence="1">
    <location>
        <begin position="246"/>
        <end position="263"/>
    </location>
</feature>
<feature type="transmembrane region" description="Helical" evidence="1">
    <location>
        <begin position="96"/>
        <end position="117"/>
    </location>
</feature>
<feature type="transmembrane region" description="Helical" evidence="1">
    <location>
        <begin position="268"/>
        <end position="285"/>
    </location>
</feature>
<organism evidence="2 3">
    <name type="scientific">Pseudovibrio brasiliensis</name>
    <dbReference type="NCBI Taxonomy" id="1898042"/>
    <lineage>
        <taxon>Bacteria</taxon>
        <taxon>Pseudomonadati</taxon>
        <taxon>Pseudomonadota</taxon>
        <taxon>Alphaproteobacteria</taxon>
        <taxon>Hyphomicrobiales</taxon>
        <taxon>Stappiaceae</taxon>
        <taxon>Pseudovibrio</taxon>
    </lineage>
</organism>
<proteinExistence type="predicted"/>
<evidence type="ECO:0000313" key="2">
    <source>
        <dbReference type="EMBL" id="QUS54078.1"/>
    </source>
</evidence>
<keyword evidence="3" id="KW-1185">Reference proteome</keyword>
<protein>
    <recommendedName>
        <fullName evidence="4">Glycosyltransferase RgtA/B/C/D-like domain-containing protein</fullName>
    </recommendedName>
</protein>
<accession>A0ABX8AG84</accession>
<dbReference type="EMBL" id="CP074126">
    <property type="protein sequence ID" value="QUS54078.1"/>
    <property type="molecule type" value="Genomic_DNA"/>
</dbReference>
<feature type="transmembrane region" description="Helical" evidence="1">
    <location>
        <begin position="148"/>
        <end position="172"/>
    </location>
</feature>
<feature type="transmembrane region" description="Helical" evidence="1">
    <location>
        <begin position="33"/>
        <end position="51"/>
    </location>
</feature>
<evidence type="ECO:0000256" key="1">
    <source>
        <dbReference type="SAM" id="Phobius"/>
    </source>
</evidence>
<name>A0ABX8AG84_9HYPH</name>
<evidence type="ECO:0008006" key="4">
    <source>
        <dbReference type="Google" id="ProtNLM"/>
    </source>
</evidence>
<reference evidence="2 3" key="1">
    <citation type="journal article" date="2021" name="Angew. Chem. Int. Ed. Engl.">
        <title>A novel family of nonribosomal peptides modulate collective behavior in Pseudovibrio bacteria isolated from marine sponges.</title>
        <authorList>
            <person name="Ioca L.P."/>
            <person name="Dai Y."/>
            <person name="Kunakom S."/>
            <person name="Diaz-Espinosa J."/>
            <person name="Krunic A."/>
            <person name="Crnkovic C.M."/>
            <person name="Orjala J."/>
            <person name="Sanchez L.M."/>
            <person name="Ferreira A.G."/>
            <person name="Berlinck R.G.S."/>
            <person name="Eustaquio A.S."/>
        </authorList>
    </citation>
    <scope>NUCLEOTIDE SEQUENCE [LARGE SCALE GENOMIC DNA]</scope>
    <source>
        <strain evidence="2 3">Ab134</strain>
    </source>
</reference>
<keyword evidence="1" id="KW-1133">Transmembrane helix</keyword>
<dbReference type="Proteomes" id="UP000680706">
    <property type="component" value="Chromosome"/>
</dbReference>
<keyword evidence="1" id="KW-0812">Transmembrane</keyword>
<sequence length="446" mass="49479">MLRVGWGLALCCYAVLSIWLLRHPPSIPTDDAFFFVNGTILFSVLEFRPHFPGYPGFIALSKLLYFAGLTAKQAVFYLTLFSALSLPPLSALVARALGATPAGILLAFSGVLTLPFLPLVSLSMMSDATGIAFFLAALASMGRGKHGFAGAFAGIALACRPSFFIPIGLSLFTEWCLKKEVRVTLFLTTTGTLLLFFGAVVLLEGESYFLEALRFTEGHFTVWGNTSFEQATKRDTWLDAATREPLAFITLSLLICTAAYGFFRKPQLSPLTIAALSALLWTALAQNPENLRHVLLSSILLVIWLATLGVKYVSYVLFFSVTLQLSLWFQFIFCSPVTSPLDRILEYLEQQPNGLLVTNRGVYYLRDLLPKHQIKDAYYIGDEERRSHPVSNPSWRVTGSFKNEIWCETTHSVRGRTSGERDLHVQLGCAKRQLIERIFGGSRVSS</sequence>
<evidence type="ECO:0000313" key="3">
    <source>
        <dbReference type="Proteomes" id="UP000680706"/>
    </source>
</evidence>
<keyword evidence="1" id="KW-0472">Membrane</keyword>
<gene>
    <name evidence="2" type="ORF">KGB56_11620</name>
</gene>